<name>A0ABS2F205_9ACTN</name>
<keyword evidence="3" id="KW-0378">Hydrolase</keyword>
<sequence>MGVRAEALGAGLATELGPVVVVLAAMVVLAVAVLAGRVAWRAWLRRRASAELGVPVPRTVAVRRDVACPDPGSLRLAYPCWSRAKADGTRDGRTRDFSVVRPPSVLRVGGWRLSDKSPFTIYHLALCLRDAGRAVAPCNEEAEKYLRLRDAARDRRSARSVDELVARFHSRPTDFESFCAELYRALGSEAHVTPPSRDGGFDLRLVDRDGRSAIVECKCYARGHSVGRPQVQKLRGANDVERADRMVFVTTSSFSAEAEKYARQAGVELVDGLALTALCDRAWGGGAGEVVDAADARLTDAEIRLRFPADM</sequence>
<dbReference type="Gene3D" id="3.40.1350.10">
    <property type="match status" value="1"/>
</dbReference>
<dbReference type="InterPro" id="IPR052906">
    <property type="entry name" value="Type_IV_Methyl-Rstrct_Enzyme"/>
</dbReference>
<dbReference type="InterPro" id="IPR011856">
    <property type="entry name" value="tRNA_endonuc-like_dom_sf"/>
</dbReference>
<keyword evidence="3" id="KW-0540">Nuclease</keyword>
<dbReference type="GO" id="GO:0004519">
    <property type="term" value="F:endonuclease activity"/>
    <property type="evidence" value="ECO:0007669"/>
    <property type="project" value="UniProtKB-KW"/>
</dbReference>
<comment type="caution">
    <text evidence="3">The sequence shown here is derived from an EMBL/GenBank/DDBJ whole genome shotgun (WGS) entry which is preliminary data.</text>
</comment>
<dbReference type="PANTHER" id="PTHR30015:SF7">
    <property type="entry name" value="TYPE IV METHYL-DIRECTED RESTRICTION ENZYME ECOKMRR"/>
    <property type="match status" value="1"/>
</dbReference>
<dbReference type="Proteomes" id="UP000712527">
    <property type="component" value="Unassembled WGS sequence"/>
</dbReference>
<keyword evidence="4" id="KW-1185">Reference proteome</keyword>
<reference evidence="3 4" key="1">
    <citation type="journal article" date="2021" name="Sci. Rep.">
        <title>The distribution of antibiotic resistance genes in chicken gut microbiota commensals.</title>
        <authorList>
            <person name="Juricova H."/>
            <person name="Matiasovicova J."/>
            <person name="Kubasova T."/>
            <person name="Cejkova D."/>
            <person name="Rychlik I."/>
        </authorList>
    </citation>
    <scope>NUCLEOTIDE SEQUENCE [LARGE SCALE GENOMIC DNA]</scope>
    <source>
        <strain evidence="3 4">An794</strain>
    </source>
</reference>
<evidence type="ECO:0000313" key="4">
    <source>
        <dbReference type="Proteomes" id="UP000712527"/>
    </source>
</evidence>
<dbReference type="PANTHER" id="PTHR30015">
    <property type="entry name" value="MRR RESTRICTION SYSTEM PROTEIN"/>
    <property type="match status" value="1"/>
</dbReference>
<feature type="transmembrane region" description="Helical" evidence="1">
    <location>
        <begin position="20"/>
        <end position="40"/>
    </location>
</feature>
<dbReference type="InterPro" id="IPR011335">
    <property type="entry name" value="Restrct_endonuc-II-like"/>
</dbReference>
<accession>A0ABS2F205</accession>
<feature type="domain" description="Restriction endonuclease type IV Mrr" evidence="2">
    <location>
        <begin position="172"/>
        <end position="279"/>
    </location>
</feature>
<keyword evidence="1" id="KW-0472">Membrane</keyword>
<dbReference type="SUPFAM" id="SSF52980">
    <property type="entry name" value="Restriction endonuclease-like"/>
    <property type="match status" value="1"/>
</dbReference>
<organism evidence="3 4">
    <name type="scientific">Olsenella profusa</name>
    <dbReference type="NCBI Taxonomy" id="138595"/>
    <lineage>
        <taxon>Bacteria</taxon>
        <taxon>Bacillati</taxon>
        <taxon>Actinomycetota</taxon>
        <taxon>Coriobacteriia</taxon>
        <taxon>Coriobacteriales</taxon>
        <taxon>Atopobiaceae</taxon>
        <taxon>Olsenella</taxon>
    </lineage>
</organism>
<proteinExistence type="predicted"/>
<protein>
    <submittedName>
        <fullName evidence="3">Restriction endonuclease</fullName>
    </submittedName>
</protein>
<dbReference type="Pfam" id="PF04471">
    <property type="entry name" value="Mrr_cat"/>
    <property type="match status" value="1"/>
</dbReference>
<dbReference type="RefSeq" id="WP_204793363.1">
    <property type="nucleotide sequence ID" value="NZ_JACSNQ010000009.1"/>
</dbReference>
<evidence type="ECO:0000313" key="3">
    <source>
        <dbReference type="EMBL" id="MBM6775021.1"/>
    </source>
</evidence>
<evidence type="ECO:0000259" key="2">
    <source>
        <dbReference type="Pfam" id="PF04471"/>
    </source>
</evidence>
<keyword evidence="1" id="KW-1133">Transmembrane helix</keyword>
<evidence type="ECO:0000256" key="1">
    <source>
        <dbReference type="SAM" id="Phobius"/>
    </source>
</evidence>
<keyword evidence="3" id="KW-0255">Endonuclease</keyword>
<gene>
    <name evidence="3" type="ORF">H9X80_05650</name>
</gene>
<dbReference type="InterPro" id="IPR007560">
    <property type="entry name" value="Restrct_endonuc_IV_Mrr"/>
</dbReference>
<keyword evidence="1" id="KW-0812">Transmembrane</keyword>
<dbReference type="EMBL" id="JACSNQ010000009">
    <property type="protein sequence ID" value="MBM6775021.1"/>
    <property type="molecule type" value="Genomic_DNA"/>
</dbReference>